<accession>A0A1G4EAB4</accession>
<dbReference type="PANTHER" id="PTHR31528">
    <property type="entry name" value="4-AMINO-5-HYDROXYMETHYL-2-METHYLPYRIMIDINE PHOSPHATE SYNTHASE THI11-RELATED"/>
    <property type="match status" value="1"/>
</dbReference>
<evidence type="ECO:0000313" key="4">
    <source>
        <dbReference type="Proteomes" id="UP000195696"/>
    </source>
</evidence>
<dbReference type="InterPro" id="IPR015168">
    <property type="entry name" value="SsuA/THI5"/>
</dbReference>
<proteinExistence type="predicted"/>
<dbReference type="Pfam" id="PF09084">
    <property type="entry name" value="NMT1"/>
    <property type="match status" value="1"/>
</dbReference>
<dbReference type="Gene3D" id="3.40.190.10">
    <property type="entry name" value="Periplasmic binding protein-like II"/>
    <property type="match status" value="2"/>
</dbReference>
<name>A0A1G4EAB4_BACMY</name>
<evidence type="ECO:0000256" key="1">
    <source>
        <dbReference type="SAM" id="SignalP"/>
    </source>
</evidence>
<organism evidence="3 4">
    <name type="scientific">Bacillus mycoides</name>
    <dbReference type="NCBI Taxonomy" id="1405"/>
    <lineage>
        <taxon>Bacteria</taxon>
        <taxon>Bacillati</taxon>
        <taxon>Bacillota</taxon>
        <taxon>Bacilli</taxon>
        <taxon>Bacillales</taxon>
        <taxon>Bacillaceae</taxon>
        <taxon>Bacillus</taxon>
        <taxon>Bacillus cereus group</taxon>
    </lineage>
</organism>
<dbReference type="Proteomes" id="UP000195696">
    <property type="component" value="Unassembled WGS sequence"/>
</dbReference>
<dbReference type="SUPFAM" id="SSF53850">
    <property type="entry name" value="Periplasmic binding protein-like II"/>
    <property type="match status" value="1"/>
</dbReference>
<protein>
    <submittedName>
        <fullName evidence="3">Hydroxymethylpyrimidine-binding protein</fullName>
    </submittedName>
</protein>
<gene>
    <name evidence="3" type="ORF">BWGO95_00365</name>
</gene>
<sequence length="341" mass="38491">MDIQKGRQKMKKGLKIMLAALLAVGVAGCNTAKKEEDTSKEKKVKVVLDWFPNTNHTGLYVAKTKDYYKKQGLDVEIIQPGDNVTAEQMIASGKADFAISAQENVTLARVEGIPVVSVGAIIQHNTSAFASLKKDNMMSPKDFEGKRYGGWGGPAEEATLKTIMDKHQADFNKVEKIILGQTDFFKSIGRDADFEWIYYGWDGIEAKRQGKELNAIMVKDLDPALDFYSPVIITSEKHTKQDKDFVKKFMTATTEGYDFAIKEPKEAADILIKAVPDVNKELVQESQKWLSTKYQDDAKAWGVQKEEIWTNYMNFLYDNKVIKKKIDVKDAFTNEFLPSEK</sequence>
<evidence type="ECO:0000259" key="2">
    <source>
        <dbReference type="Pfam" id="PF09084"/>
    </source>
</evidence>
<dbReference type="PANTHER" id="PTHR31528:SF3">
    <property type="entry name" value="THIAMINE BIOSYNTHESIS PROTEIN HI_0357-RELATED"/>
    <property type="match status" value="1"/>
</dbReference>
<evidence type="ECO:0000313" key="3">
    <source>
        <dbReference type="EMBL" id="SCB66430.1"/>
    </source>
</evidence>
<dbReference type="EMBL" id="FMAK01000013">
    <property type="protein sequence ID" value="SCB66430.1"/>
    <property type="molecule type" value="Genomic_DNA"/>
</dbReference>
<feature type="signal peptide" evidence="1">
    <location>
        <begin position="1"/>
        <end position="32"/>
    </location>
</feature>
<feature type="chain" id="PRO_5009233648" evidence="1">
    <location>
        <begin position="33"/>
        <end position="341"/>
    </location>
</feature>
<reference evidence="3 4" key="1">
    <citation type="submission" date="2016-08" db="EMBL/GenBank/DDBJ databases">
        <authorList>
            <person name="Seilhamer J.J."/>
        </authorList>
    </citation>
    <scope>NUCLEOTIDE SEQUENCE [LARGE SCALE GENOMIC DNA]</scope>
    <source>
        <strain evidence="3 4">SDA_GO95</strain>
    </source>
</reference>
<keyword evidence="1" id="KW-0732">Signal</keyword>
<feature type="domain" description="SsuA/THI5-like" evidence="2">
    <location>
        <begin position="53"/>
        <end position="267"/>
    </location>
</feature>
<dbReference type="GO" id="GO:0009228">
    <property type="term" value="P:thiamine biosynthetic process"/>
    <property type="evidence" value="ECO:0007669"/>
    <property type="project" value="InterPro"/>
</dbReference>
<dbReference type="InterPro" id="IPR027939">
    <property type="entry name" value="NMT1/THI5"/>
</dbReference>
<dbReference type="PROSITE" id="PS51257">
    <property type="entry name" value="PROKAR_LIPOPROTEIN"/>
    <property type="match status" value="1"/>
</dbReference>
<dbReference type="AlphaFoldDB" id="A0A1G4EAB4"/>